<gene>
    <name evidence="1" type="ORF">SAMN02745244_01058</name>
</gene>
<sequence length="301" mass="33607">MTDTRRSAPELPGYRDGRLHSIADRPITLFTDFDVDAYARNARGRIKVAKPKVKSIPAGVRDDLAFLWRLDSAALSETRALLASWSGNEARITAFIATWAYERLWLAHAVRDLLTADGSDLPEPLGRDSLFAKARNYYVEHALPIFVPVWTSVAGESVTAGHMARLAVQEASLQAAYAALLPRLGGEGRRVVQEIVDRRDEMIRFFRMEASARISRSPQEARMAKLHLLQTWRPFRVVGAPDPDEERALASIFRTPLDRLRLADADAGLRRLLMERPTGFWGAATPTPGLLSRKDHSGVRS</sequence>
<keyword evidence="2" id="KW-1185">Reference proteome</keyword>
<dbReference type="RefSeq" id="WP_073186498.1">
    <property type="nucleotide sequence ID" value="NZ_FQZG01000015.1"/>
</dbReference>
<organism evidence="1 2">
    <name type="scientific">Tessaracoccus bendigoensis DSM 12906</name>
    <dbReference type="NCBI Taxonomy" id="1123357"/>
    <lineage>
        <taxon>Bacteria</taxon>
        <taxon>Bacillati</taxon>
        <taxon>Actinomycetota</taxon>
        <taxon>Actinomycetes</taxon>
        <taxon>Propionibacteriales</taxon>
        <taxon>Propionibacteriaceae</taxon>
        <taxon>Tessaracoccus</taxon>
    </lineage>
</organism>
<dbReference type="EMBL" id="FQZG01000015">
    <property type="protein sequence ID" value="SHI78981.1"/>
    <property type="molecule type" value="Genomic_DNA"/>
</dbReference>
<evidence type="ECO:0000313" key="2">
    <source>
        <dbReference type="Proteomes" id="UP000184512"/>
    </source>
</evidence>
<dbReference type="Proteomes" id="UP000184512">
    <property type="component" value="Unassembled WGS sequence"/>
</dbReference>
<protein>
    <submittedName>
        <fullName evidence="1">Uncharacterized protein</fullName>
    </submittedName>
</protein>
<accession>A0A1M6E0K2</accession>
<dbReference type="STRING" id="1123357.SAMN02745244_01058"/>
<dbReference type="AlphaFoldDB" id="A0A1M6E0K2"/>
<proteinExistence type="predicted"/>
<name>A0A1M6E0K2_9ACTN</name>
<reference evidence="1 2" key="1">
    <citation type="submission" date="2016-11" db="EMBL/GenBank/DDBJ databases">
        <authorList>
            <person name="Jaros S."/>
            <person name="Januszkiewicz K."/>
            <person name="Wedrychowicz H."/>
        </authorList>
    </citation>
    <scope>NUCLEOTIDE SEQUENCE [LARGE SCALE GENOMIC DNA]</scope>
    <source>
        <strain evidence="1 2">DSM 12906</strain>
    </source>
</reference>
<evidence type="ECO:0000313" key="1">
    <source>
        <dbReference type="EMBL" id="SHI78981.1"/>
    </source>
</evidence>
<dbReference type="OrthoDB" id="3721183at2"/>